<protein>
    <submittedName>
        <fullName evidence="2">Nuclear transport factor 2 family protein</fullName>
    </submittedName>
</protein>
<keyword evidence="3" id="KW-1185">Reference proteome</keyword>
<sequence length="203" mass="22336">MTYTQRTFMVGSGATTFGPAHVELGRGFADPGDASAKARVEPASAVAAVHAIKQLKARYFRAIDAKDWDLLKQQVTADVVIDTTASAGIRTTGADAFIAYLQATIGPAQTVHQGHMPEIEVRTPTTATGVWAMEDLLIWPDNIRGSGSGHCHETYLLAGDRWLISSSTLTRLWLDPAAAQRLFQNRPRRSWIGRWPALLRRRR</sequence>
<reference evidence="2" key="1">
    <citation type="submission" date="2022-10" db="EMBL/GenBank/DDBJ databases">
        <title>The complete genomes of actinobacterial strains from the NBC collection.</title>
        <authorList>
            <person name="Joergensen T.S."/>
            <person name="Alvarez Arevalo M."/>
            <person name="Sterndorff E.B."/>
            <person name="Faurdal D."/>
            <person name="Vuksanovic O."/>
            <person name="Mourched A.-S."/>
            <person name="Charusanti P."/>
            <person name="Shaw S."/>
            <person name="Blin K."/>
            <person name="Weber T."/>
        </authorList>
    </citation>
    <scope>NUCLEOTIDE SEQUENCE</scope>
    <source>
        <strain evidence="2">NBC_01482</strain>
    </source>
</reference>
<feature type="domain" description="SnoaL-like" evidence="1">
    <location>
        <begin position="46"/>
        <end position="166"/>
    </location>
</feature>
<accession>A0ABZ1YJT9</accession>
<evidence type="ECO:0000313" key="2">
    <source>
        <dbReference type="EMBL" id="WUV43231.1"/>
    </source>
</evidence>
<dbReference type="Pfam" id="PF13577">
    <property type="entry name" value="SnoaL_4"/>
    <property type="match status" value="1"/>
</dbReference>
<dbReference type="InterPro" id="IPR037401">
    <property type="entry name" value="SnoaL-like"/>
</dbReference>
<gene>
    <name evidence="2" type="ORF">OG563_28875</name>
</gene>
<evidence type="ECO:0000313" key="3">
    <source>
        <dbReference type="Proteomes" id="UP001432062"/>
    </source>
</evidence>
<dbReference type="InterPro" id="IPR032710">
    <property type="entry name" value="NTF2-like_dom_sf"/>
</dbReference>
<name>A0ABZ1YJT9_9NOCA</name>
<dbReference type="EMBL" id="CP109441">
    <property type="protein sequence ID" value="WUV43231.1"/>
    <property type="molecule type" value="Genomic_DNA"/>
</dbReference>
<dbReference type="Gene3D" id="3.10.450.50">
    <property type="match status" value="1"/>
</dbReference>
<dbReference type="Proteomes" id="UP001432062">
    <property type="component" value="Chromosome"/>
</dbReference>
<organism evidence="2 3">
    <name type="scientific">Nocardia vinacea</name>
    <dbReference type="NCBI Taxonomy" id="96468"/>
    <lineage>
        <taxon>Bacteria</taxon>
        <taxon>Bacillati</taxon>
        <taxon>Actinomycetota</taxon>
        <taxon>Actinomycetes</taxon>
        <taxon>Mycobacteriales</taxon>
        <taxon>Nocardiaceae</taxon>
        <taxon>Nocardia</taxon>
    </lineage>
</organism>
<evidence type="ECO:0000259" key="1">
    <source>
        <dbReference type="Pfam" id="PF13577"/>
    </source>
</evidence>
<dbReference type="RefSeq" id="WP_327096415.1">
    <property type="nucleotide sequence ID" value="NZ_CP109149.1"/>
</dbReference>
<proteinExistence type="predicted"/>
<dbReference type="SUPFAM" id="SSF54427">
    <property type="entry name" value="NTF2-like"/>
    <property type="match status" value="1"/>
</dbReference>